<dbReference type="PANTHER" id="PTHR47197:SF3">
    <property type="entry name" value="DIHYDRO-HEME D1 DEHYDROGENASE"/>
    <property type="match status" value="1"/>
</dbReference>
<dbReference type="Proteomes" id="UP000192739">
    <property type="component" value="Unassembled WGS sequence"/>
</dbReference>
<feature type="repeat" description="NHL" evidence="2">
    <location>
        <begin position="75"/>
        <end position="108"/>
    </location>
</feature>
<evidence type="ECO:0000313" key="3">
    <source>
        <dbReference type="EMBL" id="ORA85894.1"/>
    </source>
</evidence>
<dbReference type="NCBIfam" id="TIGR02276">
    <property type="entry name" value="beta_rpt_yvtn"/>
    <property type="match status" value="1"/>
</dbReference>
<organism evidence="3 4">
    <name type="scientific">Mycobacterium intermedium</name>
    <dbReference type="NCBI Taxonomy" id="28445"/>
    <lineage>
        <taxon>Bacteria</taxon>
        <taxon>Bacillati</taxon>
        <taxon>Actinomycetota</taxon>
        <taxon>Actinomycetes</taxon>
        <taxon>Mycobacteriales</taxon>
        <taxon>Mycobacteriaceae</taxon>
        <taxon>Mycobacterium</taxon>
        <taxon>Mycobacterium simiae complex</taxon>
    </lineage>
</organism>
<evidence type="ECO:0000256" key="2">
    <source>
        <dbReference type="PROSITE-ProRule" id="PRU00504"/>
    </source>
</evidence>
<sequence>MAHPSDDVVTFFNTNTNLIAGFGSAGEAPVALAVSEAGVNKGNVYVANSGDGTVSVLTKANGWNSAATISLPGTTTPAGIAVSNAPATAGTIYVADSANNALWVINPNHSIAGSIPVGLQPSGVAVGPDGTVYVTNLGSDTVSVINPVTRTVTATVAVSDVSGGIVVGSNGAIYVTNGAYDRLSVIV</sequence>
<reference evidence="3 4" key="1">
    <citation type="submission" date="2017-02" db="EMBL/GenBank/DDBJ databases">
        <title>The new phylogeny of genus Mycobacterium.</title>
        <authorList>
            <person name="Tortoli E."/>
            <person name="Trovato A."/>
            <person name="Cirillo D.M."/>
        </authorList>
    </citation>
    <scope>NUCLEOTIDE SEQUENCE [LARGE SCALE GENOMIC DNA]</scope>
    <source>
        <strain evidence="3 4">DSM 44049</strain>
    </source>
</reference>
<dbReference type="PANTHER" id="PTHR47197">
    <property type="entry name" value="PROTEIN NIRF"/>
    <property type="match status" value="1"/>
</dbReference>
<dbReference type="SUPFAM" id="SSF101898">
    <property type="entry name" value="NHL repeat"/>
    <property type="match status" value="1"/>
</dbReference>
<accession>A0A1X0EMX7</accession>
<keyword evidence="4" id="KW-1185">Reference proteome</keyword>
<protein>
    <recommendedName>
        <fullName evidence="5">PE-PGRS family protein</fullName>
    </recommendedName>
</protein>
<dbReference type="InterPro" id="IPR011964">
    <property type="entry name" value="YVTN_b-propeller_repeat"/>
</dbReference>
<proteinExistence type="predicted"/>
<gene>
    <name evidence="3" type="ORF">BST27_30460</name>
</gene>
<dbReference type="EMBL" id="MVHT01000231">
    <property type="protein sequence ID" value="ORA85894.1"/>
    <property type="molecule type" value="Genomic_DNA"/>
</dbReference>
<dbReference type="InterPro" id="IPR015943">
    <property type="entry name" value="WD40/YVTN_repeat-like_dom_sf"/>
</dbReference>
<dbReference type="AlphaFoldDB" id="A0A1X0EMX7"/>
<comment type="caution">
    <text evidence="3">The sequence shown here is derived from an EMBL/GenBank/DDBJ whole genome shotgun (WGS) entry which is preliminary data.</text>
</comment>
<evidence type="ECO:0000256" key="1">
    <source>
        <dbReference type="ARBA" id="ARBA00022737"/>
    </source>
</evidence>
<name>A0A1X0EMX7_MYCIE</name>
<keyword evidence="1" id="KW-0677">Repeat</keyword>
<evidence type="ECO:0008006" key="5">
    <source>
        <dbReference type="Google" id="ProtNLM"/>
    </source>
</evidence>
<dbReference type="InterPro" id="IPR001258">
    <property type="entry name" value="NHL_repeat"/>
</dbReference>
<evidence type="ECO:0000313" key="4">
    <source>
        <dbReference type="Proteomes" id="UP000192739"/>
    </source>
</evidence>
<dbReference type="Gene3D" id="2.130.10.10">
    <property type="entry name" value="YVTN repeat-like/Quinoprotein amine dehydrogenase"/>
    <property type="match status" value="1"/>
</dbReference>
<dbReference type="PROSITE" id="PS51125">
    <property type="entry name" value="NHL"/>
    <property type="match status" value="1"/>
</dbReference>
<dbReference type="InterPro" id="IPR051200">
    <property type="entry name" value="Host-pathogen_enzymatic-act"/>
</dbReference>